<keyword evidence="3 8" id="KW-0349">Heme</keyword>
<organism evidence="10 11">
    <name type="scientific">SAR86 cluster bacterium</name>
    <dbReference type="NCBI Taxonomy" id="2030880"/>
    <lineage>
        <taxon>Bacteria</taxon>
        <taxon>Pseudomonadati</taxon>
        <taxon>Pseudomonadota</taxon>
        <taxon>Gammaproteobacteria</taxon>
        <taxon>SAR86 cluster</taxon>
    </lineage>
</organism>
<comment type="similarity">
    <text evidence="2 9">Belongs to the cytochrome P450 family.</text>
</comment>
<evidence type="ECO:0000256" key="9">
    <source>
        <dbReference type="RuleBase" id="RU000461"/>
    </source>
</evidence>
<evidence type="ECO:0000256" key="7">
    <source>
        <dbReference type="ARBA" id="ARBA00023033"/>
    </source>
</evidence>
<dbReference type="Proteomes" id="UP000754644">
    <property type="component" value="Unassembled WGS sequence"/>
</dbReference>
<evidence type="ECO:0000256" key="1">
    <source>
        <dbReference type="ARBA" id="ARBA00001971"/>
    </source>
</evidence>
<keyword evidence="4 8" id="KW-0479">Metal-binding</keyword>
<evidence type="ECO:0000256" key="4">
    <source>
        <dbReference type="ARBA" id="ARBA00022723"/>
    </source>
</evidence>
<dbReference type="SUPFAM" id="SSF48264">
    <property type="entry name" value="Cytochrome P450"/>
    <property type="match status" value="1"/>
</dbReference>
<protein>
    <submittedName>
        <fullName evidence="10">Cytochrome P450</fullName>
    </submittedName>
</protein>
<dbReference type="PRINTS" id="PR00465">
    <property type="entry name" value="EP450IV"/>
</dbReference>
<keyword evidence="6 8" id="KW-0408">Iron</keyword>
<dbReference type="CDD" id="cd11045">
    <property type="entry name" value="CYP136-like"/>
    <property type="match status" value="1"/>
</dbReference>
<dbReference type="InterPro" id="IPR017972">
    <property type="entry name" value="Cyt_P450_CS"/>
</dbReference>
<name>A0A973A8W0_9GAMM</name>
<gene>
    <name evidence="10" type="ORF">HQ497_09465</name>
</gene>
<accession>A0A973A8W0</accession>
<comment type="cofactor">
    <cofactor evidence="1 8">
        <name>heme</name>
        <dbReference type="ChEBI" id="CHEBI:30413"/>
    </cofactor>
</comment>
<keyword evidence="5 9" id="KW-0560">Oxidoreductase</keyword>
<sequence>MTNHVLPLEPIPLEPIKSGFLKSMRLMKQSYNSPLEHGQNLRREHGNAVMQKVGKMRIVHLFGAEAHRLCLMNPGQIFSNKKAWDMIIGRIFPNGLMLRDGDDHRYHRRLMQAGFKSKPMQGYLGQMIPQVRSAVKQWSVKADGKMLAYPAFKQMTLDLAATIFLGMDLGDDARKISRAFEATVAASMPRIPMAIPGTLLWKGIRARQTMCDFFLPQVAEKRLGDDQDLFSLLCRATDEEGQGYTDQEIVDHMIFLMMAAHDTTASTLTSITYALARHPEWQARLEQERQSLGVEALAYADLDKMVEADWVIKEALRMYPPLSTLPKFSNEAFEYEGHLVPAGAMVMTYPIHTHYMTEYWDKPREFDPLRFSPERAEHKRNAFSWVPFSGGAHMCIGLHFADMQIKLVLFEMLKNFSWSVAEGYEMPVQQSPISKPRDDLPIDLLPKT</sequence>
<comment type="caution">
    <text evidence="10">The sequence shown here is derived from an EMBL/GenBank/DDBJ whole genome shotgun (WGS) entry which is preliminary data.</text>
</comment>
<keyword evidence="7 9" id="KW-0503">Monooxygenase</keyword>
<dbReference type="PRINTS" id="PR00385">
    <property type="entry name" value="P450"/>
</dbReference>
<dbReference type="InterPro" id="IPR001128">
    <property type="entry name" value="Cyt_P450"/>
</dbReference>
<evidence type="ECO:0000256" key="8">
    <source>
        <dbReference type="PIRSR" id="PIRSR602403-1"/>
    </source>
</evidence>
<reference evidence="10" key="1">
    <citation type="submission" date="2020-05" db="EMBL/GenBank/DDBJ databases">
        <title>Sulfur intermediates as new biogeochemical hubs in an aquatic model microbial ecosystem.</title>
        <authorList>
            <person name="Vigneron A."/>
        </authorList>
    </citation>
    <scope>NUCLEOTIDE SEQUENCE</scope>
    <source>
        <strain evidence="10">Bin.250</strain>
    </source>
</reference>
<dbReference type="GO" id="GO:0005506">
    <property type="term" value="F:iron ion binding"/>
    <property type="evidence" value="ECO:0007669"/>
    <property type="project" value="InterPro"/>
</dbReference>
<dbReference type="PROSITE" id="PS00086">
    <property type="entry name" value="CYTOCHROME_P450"/>
    <property type="match status" value="1"/>
</dbReference>
<evidence type="ECO:0000256" key="5">
    <source>
        <dbReference type="ARBA" id="ARBA00023002"/>
    </source>
</evidence>
<dbReference type="GO" id="GO:0016125">
    <property type="term" value="P:sterol metabolic process"/>
    <property type="evidence" value="ECO:0007669"/>
    <property type="project" value="TreeGrafter"/>
</dbReference>
<dbReference type="InterPro" id="IPR002403">
    <property type="entry name" value="Cyt_P450_E_grp-IV"/>
</dbReference>
<dbReference type="GO" id="GO:0020037">
    <property type="term" value="F:heme binding"/>
    <property type="evidence" value="ECO:0007669"/>
    <property type="project" value="InterPro"/>
</dbReference>
<feature type="binding site" description="axial binding residue" evidence="8">
    <location>
        <position position="395"/>
    </location>
    <ligand>
        <name>heme</name>
        <dbReference type="ChEBI" id="CHEBI:30413"/>
    </ligand>
    <ligandPart>
        <name>Fe</name>
        <dbReference type="ChEBI" id="CHEBI:18248"/>
    </ligandPart>
</feature>
<evidence type="ECO:0000313" key="11">
    <source>
        <dbReference type="Proteomes" id="UP000754644"/>
    </source>
</evidence>
<proteinExistence type="inferred from homology"/>
<evidence type="ECO:0000256" key="3">
    <source>
        <dbReference type="ARBA" id="ARBA00022617"/>
    </source>
</evidence>
<dbReference type="AlphaFoldDB" id="A0A973A8W0"/>
<dbReference type="EMBL" id="JABMOJ010000351">
    <property type="protein sequence ID" value="NQV65580.1"/>
    <property type="molecule type" value="Genomic_DNA"/>
</dbReference>
<evidence type="ECO:0000313" key="10">
    <source>
        <dbReference type="EMBL" id="NQV65580.1"/>
    </source>
</evidence>
<evidence type="ECO:0000256" key="6">
    <source>
        <dbReference type="ARBA" id="ARBA00023004"/>
    </source>
</evidence>
<dbReference type="PANTHER" id="PTHR24286:SF24">
    <property type="entry name" value="LANOSTEROL 14-ALPHA DEMETHYLASE"/>
    <property type="match status" value="1"/>
</dbReference>
<dbReference type="Gene3D" id="1.10.630.10">
    <property type="entry name" value="Cytochrome P450"/>
    <property type="match status" value="1"/>
</dbReference>
<dbReference type="GO" id="GO:0004497">
    <property type="term" value="F:monooxygenase activity"/>
    <property type="evidence" value="ECO:0007669"/>
    <property type="project" value="UniProtKB-KW"/>
</dbReference>
<evidence type="ECO:0000256" key="2">
    <source>
        <dbReference type="ARBA" id="ARBA00010617"/>
    </source>
</evidence>
<dbReference type="Pfam" id="PF00067">
    <property type="entry name" value="p450"/>
    <property type="match status" value="1"/>
</dbReference>
<dbReference type="InterPro" id="IPR036396">
    <property type="entry name" value="Cyt_P450_sf"/>
</dbReference>
<dbReference type="PANTHER" id="PTHR24286">
    <property type="entry name" value="CYTOCHROME P450 26"/>
    <property type="match status" value="1"/>
</dbReference>
<dbReference type="GO" id="GO:0016705">
    <property type="term" value="F:oxidoreductase activity, acting on paired donors, with incorporation or reduction of molecular oxygen"/>
    <property type="evidence" value="ECO:0007669"/>
    <property type="project" value="InterPro"/>
</dbReference>